<keyword evidence="2 8" id="KW-0813">Transport</keyword>
<sequence>MGQQSSPPGAGRGGRLNSDRPTSIFTFSDPVQSRPRPNLTSSSQEPPPNNGIRTLFNGHIKLRGRNDNLPQKWWPASTAIPLLVATIGPLSHVLSIASLVTTWKVTLPNSGILPEGKDDNGIGIPDPKWEINANIVSLICGFAGNFFLLLNFTGRVRYVVAIPAAVGAWMVSSGILVAILLAMHIHSPPVWPEIYSQGYYHAIFSAFFYALGAVLLAINMLGYLRGYYPQQFDLDDDQRTLILQTMLFFVWLAGGGAVFAWLEDWPGGFCDGLYYCDVTILTIGFGDFAPATTAGRAFLVPFQTFGLLFLGLVISSISRFAANISADKIIKRHQEHSRRSTVGMSVTNENELREKLGLPPKRGASDARGESEGRRAFSARRSSLAQYGRLEVAGTLVTFRRHSRAVPDGASEGHLVEGAADAKVGENERQNRTKEEEARQKMLKFDFGNEKGKGVEGNPQEGSGEKTLAQDKRKERRQKLLLLKEDRDRFEAMRQIQDETKRWKQYWALAMAFLAFTILWGFGAVVFMLTEARISNLSYFDSLYFCWVWLLTIGYGDITPKSNIGKPFFIVWSLIAVPIVTVLFQEMSSTIVSAVNRGAFKVADWTIMPTSKREVLDKHMQKHPWLKRVIRQKQDAEESADQAAANTEQPTDLARSLEGPNEQEEDLPSLLAETIKSIAHDLRFSPRKRYSYEEWQLFAKLVQFTQTEEEVENDGLMTWDWLSEDSPLLADITEAEWVLDRLCESLDRYTRSSSHQEAQPQLDDGKEGEVRDAEELDPLRIEREQGPVDDIEEEDGGRGRRNRDVSAS</sequence>
<evidence type="ECO:0000259" key="11">
    <source>
        <dbReference type="Pfam" id="PF07885"/>
    </source>
</evidence>
<evidence type="ECO:0000256" key="8">
    <source>
        <dbReference type="RuleBase" id="RU003857"/>
    </source>
</evidence>
<feature type="transmembrane region" description="Helical" evidence="10">
    <location>
        <begin position="506"/>
        <end position="530"/>
    </location>
</feature>
<feature type="transmembrane region" description="Helical" evidence="10">
    <location>
        <begin position="198"/>
        <end position="221"/>
    </location>
</feature>
<evidence type="ECO:0000256" key="3">
    <source>
        <dbReference type="ARBA" id="ARBA00022692"/>
    </source>
</evidence>
<dbReference type="PANTHER" id="PTHR11003">
    <property type="entry name" value="POTASSIUM CHANNEL, SUBFAMILY K"/>
    <property type="match status" value="1"/>
</dbReference>
<feature type="region of interest" description="Disordered" evidence="9">
    <location>
        <begin position="1"/>
        <end position="51"/>
    </location>
</feature>
<feature type="region of interest" description="Disordered" evidence="9">
    <location>
        <begin position="448"/>
        <end position="472"/>
    </location>
</feature>
<dbReference type="Proteomes" id="UP001278500">
    <property type="component" value="Unassembled WGS sequence"/>
</dbReference>
<name>A0AAE0J8I9_9PEZI</name>
<feature type="transmembrane region" description="Helical" evidence="10">
    <location>
        <begin position="131"/>
        <end position="152"/>
    </location>
</feature>
<keyword evidence="4 10" id="KW-1133">Transmembrane helix</keyword>
<comment type="subcellular location">
    <subcellularLocation>
        <location evidence="1">Membrane</location>
        <topology evidence="1">Multi-pass membrane protein</topology>
    </subcellularLocation>
</comment>
<evidence type="ECO:0000256" key="1">
    <source>
        <dbReference type="ARBA" id="ARBA00004141"/>
    </source>
</evidence>
<comment type="similarity">
    <text evidence="8">Belongs to the two pore domain potassium channel (TC 1.A.1.8) family.</text>
</comment>
<dbReference type="GO" id="GO:0022841">
    <property type="term" value="F:potassium ion leak channel activity"/>
    <property type="evidence" value="ECO:0007669"/>
    <property type="project" value="TreeGrafter"/>
</dbReference>
<keyword evidence="3 8" id="KW-0812">Transmembrane</keyword>
<feature type="compositionally biased region" description="Basic and acidic residues" evidence="9">
    <location>
        <begin position="363"/>
        <end position="375"/>
    </location>
</feature>
<feature type="region of interest" description="Disordered" evidence="9">
    <location>
        <begin position="340"/>
        <end position="378"/>
    </location>
</feature>
<accession>A0AAE0J8I9</accession>
<evidence type="ECO:0000256" key="4">
    <source>
        <dbReference type="ARBA" id="ARBA00022989"/>
    </source>
</evidence>
<keyword evidence="6 10" id="KW-0472">Membrane</keyword>
<dbReference type="RefSeq" id="XP_062677971.1">
    <property type="nucleotide sequence ID" value="XM_062831125.1"/>
</dbReference>
<dbReference type="AlphaFoldDB" id="A0AAE0J8I9"/>
<feature type="transmembrane region" description="Helical" evidence="10">
    <location>
        <begin position="241"/>
        <end position="262"/>
    </location>
</feature>
<feature type="compositionally biased region" description="Polar residues" evidence="9">
    <location>
        <begin position="340"/>
        <end position="349"/>
    </location>
</feature>
<feature type="compositionally biased region" description="Polar residues" evidence="9">
    <location>
        <begin position="19"/>
        <end position="31"/>
    </location>
</feature>
<feature type="transmembrane region" description="Helical" evidence="10">
    <location>
        <begin position="302"/>
        <end position="322"/>
    </location>
</feature>
<feature type="region of interest" description="Disordered" evidence="9">
    <location>
        <begin position="637"/>
        <end position="666"/>
    </location>
</feature>
<keyword evidence="13" id="KW-1185">Reference proteome</keyword>
<dbReference type="EMBL" id="JAUEPP010000008">
    <property type="protein sequence ID" value="KAK3338520.1"/>
    <property type="molecule type" value="Genomic_DNA"/>
</dbReference>
<evidence type="ECO:0000256" key="10">
    <source>
        <dbReference type="SAM" id="Phobius"/>
    </source>
</evidence>
<evidence type="ECO:0000313" key="13">
    <source>
        <dbReference type="Proteomes" id="UP001278500"/>
    </source>
</evidence>
<feature type="compositionally biased region" description="Basic and acidic residues" evidence="9">
    <location>
        <begin position="763"/>
        <end position="786"/>
    </location>
</feature>
<dbReference type="GO" id="GO:0030322">
    <property type="term" value="P:stabilization of membrane potential"/>
    <property type="evidence" value="ECO:0007669"/>
    <property type="project" value="TreeGrafter"/>
</dbReference>
<dbReference type="InterPro" id="IPR003280">
    <property type="entry name" value="2pore_dom_K_chnl"/>
</dbReference>
<comment type="caution">
    <text evidence="12">The sequence shown here is derived from an EMBL/GenBank/DDBJ whole genome shotgun (WGS) entry which is preliminary data.</text>
</comment>
<feature type="transmembrane region" description="Helical" evidence="10">
    <location>
        <begin position="567"/>
        <end position="584"/>
    </location>
</feature>
<organism evidence="12 13">
    <name type="scientific">Neurospora tetraspora</name>
    <dbReference type="NCBI Taxonomy" id="94610"/>
    <lineage>
        <taxon>Eukaryota</taxon>
        <taxon>Fungi</taxon>
        <taxon>Dikarya</taxon>
        <taxon>Ascomycota</taxon>
        <taxon>Pezizomycotina</taxon>
        <taxon>Sordariomycetes</taxon>
        <taxon>Sordariomycetidae</taxon>
        <taxon>Sordariales</taxon>
        <taxon>Sordariaceae</taxon>
        <taxon>Neurospora</taxon>
    </lineage>
</organism>
<protein>
    <recommendedName>
        <fullName evidence="11">Potassium channel domain-containing protein</fullName>
    </recommendedName>
</protein>
<dbReference type="PRINTS" id="PR01333">
    <property type="entry name" value="2POREKCHANEL"/>
</dbReference>
<feature type="domain" description="Potassium channel" evidence="11">
    <location>
        <begin position="247"/>
        <end position="321"/>
    </location>
</feature>
<dbReference type="SUPFAM" id="SSF81324">
    <property type="entry name" value="Voltage-gated potassium channels"/>
    <property type="match status" value="2"/>
</dbReference>
<dbReference type="GO" id="GO:0015271">
    <property type="term" value="F:outward rectifier potassium channel activity"/>
    <property type="evidence" value="ECO:0007669"/>
    <property type="project" value="TreeGrafter"/>
</dbReference>
<dbReference type="FunFam" id="1.10.287.70:FF:000170">
    <property type="entry name" value="Outward-rectifier potassium channel TOK1"/>
    <property type="match status" value="1"/>
</dbReference>
<keyword evidence="5 8" id="KW-0406">Ion transport</keyword>
<reference evidence="12" key="2">
    <citation type="submission" date="2023-06" db="EMBL/GenBank/DDBJ databases">
        <authorList>
            <consortium name="Lawrence Berkeley National Laboratory"/>
            <person name="Haridas S."/>
            <person name="Hensen N."/>
            <person name="Bonometti L."/>
            <person name="Westerberg I."/>
            <person name="Brannstrom I.O."/>
            <person name="Guillou S."/>
            <person name="Cros-Aarteil S."/>
            <person name="Calhoun S."/>
            <person name="Kuo A."/>
            <person name="Mondo S."/>
            <person name="Pangilinan J."/>
            <person name="Riley R."/>
            <person name="Labutti K."/>
            <person name="Andreopoulos B."/>
            <person name="Lipzen A."/>
            <person name="Chen C."/>
            <person name="Yanf M."/>
            <person name="Daum C."/>
            <person name="Ng V."/>
            <person name="Clum A."/>
            <person name="Steindorff A."/>
            <person name="Ohm R."/>
            <person name="Martin F."/>
            <person name="Silar P."/>
            <person name="Natvig D."/>
            <person name="Lalanne C."/>
            <person name="Gautier V."/>
            <person name="Ament-Velasquez S.L."/>
            <person name="Kruys A."/>
            <person name="Hutchinson M.I."/>
            <person name="Powell A.J."/>
            <person name="Barry K."/>
            <person name="Miller A.N."/>
            <person name="Grigoriev I.V."/>
            <person name="Debuchy R."/>
            <person name="Gladieux P."/>
            <person name="Thoren M.H."/>
            <person name="Johannesson H."/>
        </authorList>
    </citation>
    <scope>NUCLEOTIDE SEQUENCE</scope>
    <source>
        <strain evidence="12">CBS 560.94</strain>
    </source>
</reference>
<reference evidence="12" key="1">
    <citation type="journal article" date="2023" name="Mol. Phylogenet. Evol.">
        <title>Genome-scale phylogeny and comparative genomics of the fungal order Sordariales.</title>
        <authorList>
            <person name="Hensen N."/>
            <person name="Bonometti L."/>
            <person name="Westerberg I."/>
            <person name="Brannstrom I.O."/>
            <person name="Guillou S."/>
            <person name="Cros-Aarteil S."/>
            <person name="Calhoun S."/>
            <person name="Haridas S."/>
            <person name="Kuo A."/>
            <person name="Mondo S."/>
            <person name="Pangilinan J."/>
            <person name="Riley R."/>
            <person name="LaButti K."/>
            <person name="Andreopoulos B."/>
            <person name="Lipzen A."/>
            <person name="Chen C."/>
            <person name="Yan M."/>
            <person name="Daum C."/>
            <person name="Ng V."/>
            <person name="Clum A."/>
            <person name="Steindorff A."/>
            <person name="Ohm R.A."/>
            <person name="Martin F."/>
            <person name="Silar P."/>
            <person name="Natvig D.O."/>
            <person name="Lalanne C."/>
            <person name="Gautier V."/>
            <person name="Ament-Velasquez S.L."/>
            <person name="Kruys A."/>
            <person name="Hutchinson M.I."/>
            <person name="Powell A.J."/>
            <person name="Barry K."/>
            <person name="Miller A.N."/>
            <person name="Grigoriev I.V."/>
            <person name="Debuchy R."/>
            <person name="Gladieux P."/>
            <person name="Hiltunen Thoren M."/>
            <person name="Johannesson H."/>
        </authorList>
    </citation>
    <scope>NUCLEOTIDE SEQUENCE</scope>
    <source>
        <strain evidence="12">CBS 560.94</strain>
    </source>
</reference>
<evidence type="ECO:0000256" key="2">
    <source>
        <dbReference type="ARBA" id="ARBA00022448"/>
    </source>
</evidence>
<feature type="region of interest" description="Disordered" evidence="9">
    <location>
        <begin position="750"/>
        <end position="808"/>
    </location>
</feature>
<evidence type="ECO:0000256" key="5">
    <source>
        <dbReference type="ARBA" id="ARBA00023065"/>
    </source>
</evidence>
<evidence type="ECO:0000256" key="6">
    <source>
        <dbReference type="ARBA" id="ARBA00023136"/>
    </source>
</evidence>
<gene>
    <name evidence="12" type="ORF">B0H65DRAFT_592430</name>
</gene>
<evidence type="ECO:0000256" key="9">
    <source>
        <dbReference type="SAM" id="MobiDB-lite"/>
    </source>
</evidence>
<dbReference type="Gene3D" id="1.10.287.70">
    <property type="match status" value="2"/>
</dbReference>
<keyword evidence="7 8" id="KW-0407">Ion channel</keyword>
<dbReference type="InterPro" id="IPR013099">
    <property type="entry name" value="K_chnl_dom"/>
</dbReference>
<feature type="domain" description="Potassium channel" evidence="11">
    <location>
        <begin position="517"/>
        <end position="591"/>
    </location>
</feature>
<dbReference type="Pfam" id="PF07885">
    <property type="entry name" value="Ion_trans_2"/>
    <property type="match status" value="2"/>
</dbReference>
<dbReference type="GO" id="GO:0005886">
    <property type="term" value="C:plasma membrane"/>
    <property type="evidence" value="ECO:0007669"/>
    <property type="project" value="TreeGrafter"/>
</dbReference>
<feature type="compositionally biased region" description="Basic and acidic residues" evidence="9">
    <location>
        <begin position="796"/>
        <end position="808"/>
    </location>
</feature>
<dbReference type="FunFam" id="1.10.287.70:FF:000198">
    <property type="entry name" value="TOK2 potassium channel"/>
    <property type="match status" value="1"/>
</dbReference>
<feature type="transmembrane region" description="Helical" evidence="10">
    <location>
        <begin position="159"/>
        <end position="186"/>
    </location>
</feature>
<dbReference type="PANTHER" id="PTHR11003:SF342">
    <property type="entry name" value="OUTWARD-RECTIFIER POTASSIUM CHANNEL TOK1"/>
    <property type="match status" value="1"/>
</dbReference>
<evidence type="ECO:0000256" key="7">
    <source>
        <dbReference type="ARBA" id="ARBA00023303"/>
    </source>
</evidence>
<dbReference type="GeneID" id="87868279"/>
<proteinExistence type="inferred from homology"/>
<evidence type="ECO:0000313" key="12">
    <source>
        <dbReference type="EMBL" id="KAK3338520.1"/>
    </source>
</evidence>
<feature type="transmembrane region" description="Helical" evidence="10">
    <location>
        <begin position="536"/>
        <end position="555"/>
    </location>
</feature>